<evidence type="ECO:0000313" key="3">
    <source>
        <dbReference type="Proteomes" id="UP000789508"/>
    </source>
</evidence>
<keyword evidence="3" id="KW-1185">Reference proteome</keyword>
<dbReference type="AlphaFoldDB" id="A0A9N9JB78"/>
<sequence>YTSAQGWQWTMMGSEKNVNGHSPLTSSKPHFGPLANLASA</sequence>
<dbReference type="Proteomes" id="UP000789508">
    <property type="component" value="Unassembled WGS sequence"/>
</dbReference>
<evidence type="ECO:0000256" key="1">
    <source>
        <dbReference type="SAM" id="MobiDB-lite"/>
    </source>
</evidence>
<dbReference type="EMBL" id="CAJVPS010054084">
    <property type="protein sequence ID" value="CAG8773530.1"/>
    <property type="molecule type" value="Genomic_DNA"/>
</dbReference>
<proteinExistence type="predicted"/>
<feature type="compositionally biased region" description="Polar residues" evidence="1">
    <location>
        <begin position="16"/>
        <end position="28"/>
    </location>
</feature>
<accession>A0A9N9JB78</accession>
<name>A0A9N9JB78_9GLOM</name>
<comment type="caution">
    <text evidence="2">The sequence shown here is derived from an EMBL/GenBank/DDBJ whole genome shotgun (WGS) entry which is preliminary data.</text>
</comment>
<organism evidence="2 3">
    <name type="scientific">Ambispora leptoticha</name>
    <dbReference type="NCBI Taxonomy" id="144679"/>
    <lineage>
        <taxon>Eukaryota</taxon>
        <taxon>Fungi</taxon>
        <taxon>Fungi incertae sedis</taxon>
        <taxon>Mucoromycota</taxon>
        <taxon>Glomeromycotina</taxon>
        <taxon>Glomeromycetes</taxon>
        <taxon>Archaeosporales</taxon>
        <taxon>Ambisporaceae</taxon>
        <taxon>Ambispora</taxon>
    </lineage>
</organism>
<feature type="region of interest" description="Disordered" evidence="1">
    <location>
        <begin position="14"/>
        <end position="40"/>
    </location>
</feature>
<protein>
    <submittedName>
        <fullName evidence="2">11730_t:CDS:1</fullName>
    </submittedName>
</protein>
<gene>
    <name evidence="2" type="ORF">ALEPTO_LOCUS14272</name>
</gene>
<reference evidence="2" key="1">
    <citation type="submission" date="2021-06" db="EMBL/GenBank/DDBJ databases">
        <authorList>
            <person name="Kallberg Y."/>
            <person name="Tangrot J."/>
            <person name="Rosling A."/>
        </authorList>
    </citation>
    <scope>NUCLEOTIDE SEQUENCE</scope>
    <source>
        <strain evidence="2">FL130A</strain>
    </source>
</reference>
<evidence type="ECO:0000313" key="2">
    <source>
        <dbReference type="EMBL" id="CAG8773530.1"/>
    </source>
</evidence>
<feature type="non-terminal residue" evidence="2">
    <location>
        <position position="1"/>
    </location>
</feature>